<organism evidence="1 2">
    <name type="scientific">Listeria booriae</name>
    <dbReference type="NCBI Taxonomy" id="1552123"/>
    <lineage>
        <taxon>Bacteria</taxon>
        <taxon>Bacillati</taxon>
        <taxon>Bacillota</taxon>
        <taxon>Bacilli</taxon>
        <taxon>Bacillales</taxon>
        <taxon>Listeriaceae</taxon>
        <taxon>Listeria</taxon>
    </lineage>
</organism>
<dbReference type="AlphaFoldDB" id="A0A7X0TQV9"/>
<comment type="caution">
    <text evidence="1">The sequence shown here is derived from an EMBL/GenBank/DDBJ whole genome shotgun (WGS) entry which is preliminary data.</text>
</comment>
<proteinExistence type="predicted"/>
<dbReference type="RefSeq" id="WP_185374213.1">
    <property type="nucleotide sequence ID" value="NZ_JAARNB010000004.1"/>
</dbReference>
<accession>A0A7X0TQV9</accession>
<dbReference type="EMBL" id="JAAROL010000004">
    <property type="protein sequence ID" value="MBC1332496.1"/>
    <property type="molecule type" value="Genomic_DNA"/>
</dbReference>
<protein>
    <submittedName>
        <fullName evidence="1">Uncharacterized protein</fullName>
    </submittedName>
</protein>
<evidence type="ECO:0000313" key="1">
    <source>
        <dbReference type="EMBL" id="MBC1332496.1"/>
    </source>
</evidence>
<dbReference type="Proteomes" id="UP000532866">
    <property type="component" value="Unassembled WGS sequence"/>
</dbReference>
<name>A0A7X0TQV9_9LIST</name>
<gene>
    <name evidence="1" type="ORF">HB759_11175</name>
</gene>
<evidence type="ECO:0000313" key="2">
    <source>
        <dbReference type="Proteomes" id="UP000532866"/>
    </source>
</evidence>
<sequence length="207" mass="22041">MNKKTVRFVTPILATTLVLASLGPAVSVYADETNQNNVESNVSNVDVLTDADILAAGQYISFNTDSGQFVIDDSIMSAFSSEKVKLVEEYVNLTNNQINESKTDLSVVVSAVDPSGQESRLNSSGLLKSAGVNSITYHWNYARIKIKAGSLKTALAVGFTIGTVYAPARIIQLACGLAGLSTTSIKNGVWFDYNYLTGVLCGNAGKQ</sequence>
<reference evidence="1 2" key="1">
    <citation type="submission" date="2020-03" db="EMBL/GenBank/DDBJ databases">
        <title>Soil Listeria distribution.</title>
        <authorList>
            <person name="Liao J."/>
            <person name="Wiedmann M."/>
        </authorList>
    </citation>
    <scope>NUCLEOTIDE SEQUENCE [LARGE SCALE GENOMIC DNA]</scope>
    <source>
        <strain evidence="1 2">FSL L7-1833</strain>
    </source>
</reference>